<dbReference type="Pfam" id="PF08241">
    <property type="entry name" value="Methyltransf_11"/>
    <property type="match status" value="1"/>
</dbReference>
<dbReference type="SUPFAM" id="SSF53335">
    <property type="entry name" value="S-adenosyl-L-methionine-dependent methyltransferases"/>
    <property type="match status" value="1"/>
</dbReference>
<proteinExistence type="predicted"/>
<name>A0A327MB49_9PROT</name>
<dbReference type="OrthoDB" id="9787738at2"/>
<accession>A0A327MB49</accession>
<evidence type="ECO:0000313" key="2">
    <source>
        <dbReference type="EMBL" id="RAI57368.1"/>
    </source>
</evidence>
<dbReference type="GO" id="GO:0008757">
    <property type="term" value="F:S-adenosylmethionine-dependent methyltransferase activity"/>
    <property type="evidence" value="ECO:0007669"/>
    <property type="project" value="InterPro"/>
</dbReference>
<comment type="caution">
    <text evidence="2">The sequence shown here is derived from an EMBL/GenBank/DDBJ whole genome shotgun (WGS) entry which is preliminary data.</text>
</comment>
<dbReference type="PANTHER" id="PTHR43591">
    <property type="entry name" value="METHYLTRANSFERASE"/>
    <property type="match status" value="1"/>
</dbReference>
<keyword evidence="3" id="KW-1185">Reference proteome</keyword>
<dbReference type="GO" id="GO:0032259">
    <property type="term" value="P:methylation"/>
    <property type="evidence" value="ECO:0007669"/>
    <property type="project" value="UniProtKB-KW"/>
</dbReference>
<dbReference type="RefSeq" id="WP_111471522.1">
    <property type="nucleotide sequence ID" value="NZ_QLIX01000018.1"/>
</dbReference>
<dbReference type="Proteomes" id="UP000249065">
    <property type="component" value="Unassembled WGS sequence"/>
</dbReference>
<dbReference type="CDD" id="cd02440">
    <property type="entry name" value="AdoMet_MTases"/>
    <property type="match status" value="1"/>
</dbReference>
<dbReference type="InterPro" id="IPR029063">
    <property type="entry name" value="SAM-dependent_MTases_sf"/>
</dbReference>
<reference evidence="3" key="1">
    <citation type="submission" date="2018-06" db="EMBL/GenBank/DDBJ databases">
        <authorList>
            <person name="Khan S.A."/>
        </authorList>
    </citation>
    <scope>NUCLEOTIDE SEQUENCE [LARGE SCALE GENOMIC DNA]</scope>
    <source>
        <strain evidence="3">DB-1506</strain>
    </source>
</reference>
<organism evidence="2 3">
    <name type="scientific">Roseicella frigidaeris</name>
    <dbReference type="NCBI Taxonomy" id="2230885"/>
    <lineage>
        <taxon>Bacteria</taxon>
        <taxon>Pseudomonadati</taxon>
        <taxon>Pseudomonadota</taxon>
        <taxon>Alphaproteobacteria</taxon>
        <taxon>Acetobacterales</taxon>
        <taxon>Roseomonadaceae</taxon>
        <taxon>Roseicella</taxon>
    </lineage>
</organism>
<dbReference type="AlphaFoldDB" id="A0A327MB49"/>
<sequence length="259" mass="27544">MTATDRSLEALVDGQFGAQAAIYLTSKVHAQGADLDALAGLLRGRGEARVLDLGCGAGHVGFAVAPEVREVVACDLSAGMLETVARAAAERGLRNLRTQQAVAAALPFEDAAFDAVLSRYSAHHWPDLGAGLREAARVLRPGGLFAVVDAVSPGTPLCDTHLQAVELLRDPSHVRDRSRAEWEAALAAAGLAVEATQAFRVRMEFEVWVARMRTPPVQVEAIRALQAVAPAEVRRHFAIGPDGSFDLEVALFRATRPGE</sequence>
<evidence type="ECO:0000313" key="3">
    <source>
        <dbReference type="Proteomes" id="UP000249065"/>
    </source>
</evidence>
<keyword evidence="2" id="KW-0489">Methyltransferase</keyword>
<evidence type="ECO:0000259" key="1">
    <source>
        <dbReference type="Pfam" id="PF08241"/>
    </source>
</evidence>
<gene>
    <name evidence="2" type="ORF">DOO78_19390</name>
</gene>
<protein>
    <submittedName>
        <fullName evidence="2">SAM-dependent methyltransferase</fullName>
    </submittedName>
</protein>
<feature type="domain" description="Methyltransferase type 11" evidence="1">
    <location>
        <begin position="51"/>
        <end position="146"/>
    </location>
</feature>
<dbReference type="InterPro" id="IPR013216">
    <property type="entry name" value="Methyltransf_11"/>
</dbReference>
<dbReference type="Gene3D" id="3.40.50.150">
    <property type="entry name" value="Vaccinia Virus protein VP39"/>
    <property type="match status" value="1"/>
</dbReference>
<dbReference type="EMBL" id="QLIX01000018">
    <property type="protein sequence ID" value="RAI57368.1"/>
    <property type="molecule type" value="Genomic_DNA"/>
</dbReference>
<keyword evidence="2" id="KW-0808">Transferase</keyword>